<protein>
    <recommendedName>
        <fullName evidence="5">Intimal thickness related receptor IRP domain-containing protein</fullName>
    </recommendedName>
</protein>
<dbReference type="Proteomes" id="UP000230066">
    <property type="component" value="Unassembled WGS sequence"/>
</dbReference>
<proteinExistence type="predicted"/>
<feature type="signal peptide" evidence="2">
    <location>
        <begin position="1"/>
        <end position="17"/>
    </location>
</feature>
<feature type="transmembrane region" description="Helical" evidence="1">
    <location>
        <begin position="674"/>
        <end position="698"/>
    </location>
</feature>
<evidence type="ECO:0008006" key="5">
    <source>
        <dbReference type="Google" id="ProtNLM"/>
    </source>
</evidence>
<keyword evidence="1" id="KW-0472">Membrane</keyword>
<sequence>MMIQWMSALVVLRIVMGFKTKSFKLDDSVAQYMISNEYQGYDGYTFLIYRPVQYNCTGYFDRLDRDRAVFVLHEKLLPACGYRKTVSVAHFKLENNVCHFLLKYEPNRETLETDKLCNTTLGKLLKNLPEVIWGSQWGCPTKYIDIHVNSYYTYKTVFFETAAASLSQSTVTYCDIPILQIRRKSTAKCQMNSFGGYNWVTAKEGICGRRILDPPTMGTINILRKSQIFCQLAVFLIYGLIKTAQENVLHQISLGLEVLQTQCVRFAPWEFAVARLDYFKLMDLILYRIAWLEEIAQGGKIKKRQWDIFPLIHLVLRDVIARIHDYFSSEIDVFLRSQYIYAYQHVIEPTNTVWNPCGGQFAVKVPNFKGPVLVSCIHRMGGLQLLQHNHRLLASGYVMVEFPEAEESSYETPVHIAFGLPVFLNGLPYDCAELVENEPRKSFRPSSRCRMEVLDESIMGCICKGPGAYALIQSVGDMAFLRPYFFNHLAVHSWTRYIHEALIVLLIGALIFLLTIRCSRKLYTAYQTRSRSSRRIYWVDLAIIILFLEVARLILQITSINMQNYQYCNMVGLATLVIMFTISVAHLACAIVAFSLVRTASPGILMIQLGCFIYASLVASTICYYIFTWGRYMRINCLPEDHLKMMVIPMLTVNIFTLIALSIYWFLRPYHYMFHWFGVLLDTVLGMTAWITLILSPAPEFYLTKPYERLVFITLWQALFSLCFHCLLEPGIIRTICYLCSCRCVKHVDSVTTRRSAMLLPKLIAFRQKHSGIRAQMQRIKSQVAPKFLVRHSYRPSEVLASVERRRGYFEKVRS</sequence>
<feature type="transmembrane region" description="Helical" evidence="1">
    <location>
        <begin position="710"/>
        <end position="728"/>
    </location>
</feature>
<feature type="transmembrane region" description="Helical" evidence="1">
    <location>
        <begin position="604"/>
        <end position="627"/>
    </location>
</feature>
<keyword evidence="1" id="KW-1133">Transmembrane helix</keyword>
<reference evidence="3" key="1">
    <citation type="submission" date="2019-03" db="EMBL/GenBank/DDBJ databases">
        <title>Improved annotation for the trematode Fasciola hepatica.</title>
        <authorList>
            <person name="Choi Y.-J."/>
            <person name="Martin J."/>
            <person name="Mitreva M."/>
        </authorList>
    </citation>
    <scope>NUCLEOTIDE SEQUENCE [LARGE SCALE GENOMIC DNA]</scope>
</reference>
<feature type="transmembrane region" description="Helical" evidence="1">
    <location>
        <begin position="570"/>
        <end position="597"/>
    </location>
</feature>
<keyword evidence="1" id="KW-0812">Transmembrane</keyword>
<feature type="chain" id="PRO_5020037863" description="Intimal thickness related receptor IRP domain-containing protein" evidence="2">
    <location>
        <begin position="18"/>
        <end position="815"/>
    </location>
</feature>
<evidence type="ECO:0000313" key="4">
    <source>
        <dbReference type="Proteomes" id="UP000230066"/>
    </source>
</evidence>
<evidence type="ECO:0000256" key="1">
    <source>
        <dbReference type="SAM" id="Phobius"/>
    </source>
</evidence>
<gene>
    <name evidence="3" type="ORF">D915_002702</name>
</gene>
<feature type="transmembrane region" description="Helical" evidence="1">
    <location>
        <begin position="497"/>
        <end position="516"/>
    </location>
</feature>
<keyword evidence="2" id="KW-0732">Signal</keyword>
<name>A0A4E0RV41_FASHE</name>
<dbReference type="EMBL" id="JXXN02000869">
    <property type="protein sequence ID" value="THD26088.1"/>
    <property type="molecule type" value="Genomic_DNA"/>
</dbReference>
<feature type="transmembrane region" description="Helical" evidence="1">
    <location>
        <begin position="537"/>
        <end position="558"/>
    </location>
</feature>
<evidence type="ECO:0000256" key="2">
    <source>
        <dbReference type="SAM" id="SignalP"/>
    </source>
</evidence>
<keyword evidence="4" id="KW-1185">Reference proteome</keyword>
<comment type="caution">
    <text evidence="3">The sequence shown here is derived from an EMBL/GenBank/DDBJ whole genome shotgun (WGS) entry which is preliminary data.</text>
</comment>
<dbReference type="AlphaFoldDB" id="A0A4E0RV41"/>
<organism evidence="3 4">
    <name type="scientific">Fasciola hepatica</name>
    <name type="common">Liver fluke</name>
    <dbReference type="NCBI Taxonomy" id="6192"/>
    <lineage>
        <taxon>Eukaryota</taxon>
        <taxon>Metazoa</taxon>
        <taxon>Spiralia</taxon>
        <taxon>Lophotrochozoa</taxon>
        <taxon>Platyhelminthes</taxon>
        <taxon>Trematoda</taxon>
        <taxon>Digenea</taxon>
        <taxon>Plagiorchiida</taxon>
        <taxon>Echinostomata</taxon>
        <taxon>Echinostomatoidea</taxon>
        <taxon>Fasciolidae</taxon>
        <taxon>Fasciola</taxon>
    </lineage>
</organism>
<accession>A0A4E0RV41</accession>
<feature type="transmembrane region" description="Helical" evidence="1">
    <location>
        <begin position="647"/>
        <end position="667"/>
    </location>
</feature>
<evidence type="ECO:0000313" key="3">
    <source>
        <dbReference type="EMBL" id="THD26088.1"/>
    </source>
</evidence>